<dbReference type="KEGG" id="mjh:JH146_0473"/>
<name>A0A076LFT0_9EURY</name>
<dbReference type="HOGENOM" id="CLU_1451416_0_0_2"/>
<dbReference type="InterPro" id="IPR009625">
    <property type="entry name" value="HcgF"/>
</dbReference>
<dbReference type="AlphaFoldDB" id="A0A076LFT0"/>
<dbReference type="RefSeq" id="WP_048201515.1">
    <property type="nucleotide sequence ID" value="NZ_CP009149.1"/>
</dbReference>
<dbReference type="Pfam" id="PF06787">
    <property type="entry name" value="HcgF"/>
    <property type="match status" value="1"/>
</dbReference>
<evidence type="ECO:0000313" key="2">
    <source>
        <dbReference type="EMBL" id="AIJ05323.1"/>
    </source>
</evidence>
<sequence>MITVATAECFTHANIGLTIHKAAAGYEDFEFKYLFSDEDLKLIKNVRVLTAMFIPSIVGAEKLLDIKLPEPDYNYRYAKAYSEEKDLEVAKLMAEALKKKLNANISIGTTAGVGRGAICILTDNNCYLFTSDVYANLVTFENVKERQKNGIEKGIKKFLEILKREYF</sequence>
<comment type="similarity">
    <text evidence="1">Belongs to the UPF0254 family.</text>
</comment>
<keyword evidence="3" id="KW-1185">Reference proteome</keyword>
<reference evidence="2 3" key="1">
    <citation type="journal article" date="2015" name="Int. J. Syst. Evol. Microbiol.">
        <title>M ethanocaldococcus bathoardescens sp. nov., a hyperthermophilic methanogen isolated from a volcanically active deep-sea hydrothermal vent.</title>
        <authorList>
            <person name="Stewart L.C."/>
            <person name="Jung J.H."/>
            <person name="Kim Y.T."/>
            <person name="Kwon S.W."/>
            <person name="Park C.S."/>
            <person name="Holden J.F."/>
        </authorList>
    </citation>
    <scope>NUCLEOTIDE SEQUENCE [LARGE SCALE GENOMIC DNA]</scope>
    <source>
        <strain evidence="2 3">JH146</strain>
    </source>
</reference>
<evidence type="ECO:0000256" key="1">
    <source>
        <dbReference type="HAMAP-Rule" id="MF_00673"/>
    </source>
</evidence>
<accession>A0A076LFT0</accession>
<dbReference type="OrthoDB" id="59686at2157"/>
<dbReference type="GeneID" id="24891072"/>
<gene>
    <name evidence="2" type="ORF">JH146_0473</name>
</gene>
<evidence type="ECO:0000313" key="3">
    <source>
        <dbReference type="Proteomes" id="UP000028781"/>
    </source>
</evidence>
<dbReference type="STRING" id="1301915.JH146_0473"/>
<organism evidence="2 3">
    <name type="scientific">Methanocaldococcus bathoardescens</name>
    <dbReference type="NCBI Taxonomy" id="1301915"/>
    <lineage>
        <taxon>Archaea</taxon>
        <taxon>Methanobacteriati</taxon>
        <taxon>Methanobacteriota</taxon>
        <taxon>Methanomada group</taxon>
        <taxon>Methanococci</taxon>
        <taxon>Methanococcales</taxon>
        <taxon>Methanocaldococcaceae</taxon>
        <taxon>Methanocaldococcus</taxon>
    </lineage>
</organism>
<proteinExistence type="inferred from homology"/>
<protein>
    <recommendedName>
        <fullName evidence="1">UPF0254 protein JH146_0473</fullName>
    </recommendedName>
</protein>
<dbReference type="Proteomes" id="UP000028781">
    <property type="component" value="Chromosome"/>
</dbReference>
<dbReference type="HAMAP" id="MF_00673">
    <property type="entry name" value="UPF0254"/>
    <property type="match status" value="1"/>
</dbReference>
<dbReference type="EMBL" id="CP009149">
    <property type="protein sequence ID" value="AIJ05323.1"/>
    <property type="molecule type" value="Genomic_DNA"/>
</dbReference>
<dbReference type="NCBIfam" id="NF002122">
    <property type="entry name" value="PRK00962.1"/>
    <property type="match status" value="1"/>
</dbReference>